<dbReference type="SUPFAM" id="SSF51182">
    <property type="entry name" value="RmlC-like cupins"/>
    <property type="match status" value="1"/>
</dbReference>
<proteinExistence type="predicted"/>
<comment type="caution">
    <text evidence="2">The sequence shown here is derived from an EMBL/GenBank/DDBJ whole genome shotgun (WGS) entry which is preliminary data.</text>
</comment>
<keyword evidence="3" id="KW-1185">Reference proteome</keyword>
<name>A0A1E3LY36_9SPHN</name>
<dbReference type="CDD" id="cd06981">
    <property type="entry name" value="cupin_reut_a1446"/>
    <property type="match status" value="1"/>
</dbReference>
<evidence type="ECO:0000313" key="2">
    <source>
        <dbReference type="EMBL" id="ODP38752.1"/>
    </source>
</evidence>
<dbReference type="InterPro" id="IPR014710">
    <property type="entry name" value="RmlC-like_jellyroll"/>
</dbReference>
<dbReference type="InterPro" id="IPR011051">
    <property type="entry name" value="RmlC_Cupin_sf"/>
</dbReference>
<dbReference type="Pfam" id="PF07883">
    <property type="entry name" value="Cupin_2"/>
    <property type="match status" value="1"/>
</dbReference>
<dbReference type="AlphaFoldDB" id="A0A1E3LY36"/>
<organism evidence="2 3">
    <name type="scientific">Sphingomonas turrisvirgatae</name>
    <dbReference type="NCBI Taxonomy" id="1888892"/>
    <lineage>
        <taxon>Bacteria</taxon>
        <taxon>Pseudomonadati</taxon>
        <taxon>Pseudomonadota</taxon>
        <taxon>Alphaproteobacteria</taxon>
        <taxon>Sphingomonadales</taxon>
        <taxon>Sphingomonadaceae</taxon>
        <taxon>Sphingomonas</taxon>
    </lineage>
</organism>
<evidence type="ECO:0000313" key="3">
    <source>
        <dbReference type="Proteomes" id="UP000094487"/>
    </source>
</evidence>
<sequence length="101" mass="10946">MLANLPAAKRGEVFTQLAGVGKARVERIVSAGQSTPEDAPFEQPHDEWVVLLAGSAAIRLEGSEEAALAPGDHLMIPARTRHWVTRTDPDRPTVWLAVHFG</sequence>
<accession>A0A1E3LY36</accession>
<protein>
    <submittedName>
        <fullName evidence="2">Cupin</fullName>
    </submittedName>
</protein>
<dbReference type="Gene3D" id="2.60.120.10">
    <property type="entry name" value="Jelly Rolls"/>
    <property type="match status" value="1"/>
</dbReference>
<gene>
    <name evidence="2" type="ORF">BFL28_01065</name>
</gene>
<evidence type="ECO:0000259" key="1">
    <source>
        <dbReference type="Pfam" id="PF07883"/>
    </source>
</evidence>
<dbReference type="OrthoDB" id="9798585at2"/>
<feature type="domain" description="Cupin type-2" evidence="1">
    <location>
        <begin position="40"/>
        <end position="98"/>
    </location>
</feature>
<dbReference type="InterPro" id="IPR013096">
    <property type="entry name" value="Cupin_2"/>
</dbReference>
<dbReference type="Proteomes" id="UP000094487">
    <property type="component" value="Unassembled WGS sequence"/>
</dbReference>
<dbReference type="EMBL" id="MDDS01000013">
    <property type="protein sequence ID" value="ODP38752.1"/>
    <property type="molecule type" value="Genomic_DNA"/>
</dbReference>
<reference evidence="2 3" key="1">
    <citation type="submission" date="2016-08" db="EMBL/GenBank/DDBJ databases">
        <title>Draft genome of the agarase producing Sphingomonas sp. MCT13.</title>
        <authorList>
            <person name="D'Andrea M.M."/>
            <person name="Rossolini G.M."/>
            <person name="Thaller M.C."/>
        </authorList>
    </citation>
    <scope>NUCLEOTIDE SEQUENCE [LARGE SCALE GENOMIC DNA]</scope>
    <source>
        <strain evidence="2 3">MCT13</strain>
    </source>
</reference>